<dbReference type="InterPro" id="IPR052675">
    <property type="entry name" value="ZnF_transloc-Spindlin_int"/>
</dbReference>
<dbReference type="Pfam" id="PF18658">
    <property type="entry name" value="zf-C2H2_12"/>
    <property type="match status" value="1"/>
</dbReference>
<feature type="compositionally biased region" description="Low complexity" evidence="1">
    <location>
        <begin position="135"/>
        <end position="152"/>
    </location>
</feature>
<feature type="region of interest" description="Disordered" evidence="1">
    <location>
        <begin position="950"/>
        <end position="980"/>
    </location>
</feature>
<dbReference type="EMBL" id="HAEF01013074">
    <property type="protein sequence ID" value="SBR54233.1"/>
    <property type="molecule type" value="Transcribed_RNA"/>
</dbReference>
<feature type="compositionally biased region" description="Low complexity" evidence="1">
    <location>
        <begin position="907"/>
        <end position="919"/>
    </location>
</feature>
<dbReference type="InterPro" id="IPR040647">
    <property type="entry name" value="SPIN-DOC_Znf-C2H2"/>
</dbReference>
<evidence type="ECO:0000256" key="1">
    <source>
        <dbReference type="SAM" id="MobiDB-lite"/>
    </source>
</evidence>
<feature type="compositionally biased region" description="Polar residues" evidence="1">
    <location>
        <begin position="582"/>
        <end position="608"/>
    </location>
</feature>
<feature type="domain" description="SPIN-DOC-like zinc-finger" evidence="2">
    <location>
        <begin position="1234"/>
        <end position="1294"/>
    </location>
</feature>
<name>A0A1A8MBL7_9TELE</name>
<feature type="region of interest" description="Disordered" evidence="1">
    <location>
        <begin position="1102"/>
        <end position="1124"/>
    </location>
</feature>
<evidence type="ECO:0000259" key="2">
    <source>
        <dbReference type="Pfam" id="PF18658"/>
    </source>
</evidence>
<feature type="region of interest" description="Disordered" evidence="1">
    <location>
        <begin position="543"/>
        <end position="617"/>
    </location>
</feature>
<organism evidence="3">
    <name type="scientific">Nothobranchius pienaari</name>
    <dbReference type="NCBI Taxonomy" id="704102"/>
    <lineage>
        <taxon>Eukaryota</taxon>
        <taxon>Metazoa</taxon>
        <taxon>Chordata</taxon>
        <taxon>Craniata</taxon>
        <taxon>Vertebrata</taxon>
        <taxon>Euteleostomi</taxon>
        <taxon>Actinopterygii</taxon>
        <taxon>Neopterygii</taxon>
        <taxon>Teleostei</taxon>
        <taxon>Neoteleostei</taxon>
        <taxon>Acanthomorphata</taxon>
        <taxon>Ovalentaria</taxon>
        <taxon>Atherinomorphae</taxon>
        <taxon>Cyprinodontiformes</taxon>
        <taxon>Nothobranchiidae</taxon>
        <taxon>Nothobranchius</taxon>
    </lineage>
</organism>
<feature type="region of interest" description="Disordered" evidence="1">
    <location>
        <begin position="1"/>
        <end position="61"/>
    </location>
</feature>
<feature type="region of interest" description="Disordered" evidence="1">
    <location>
        <begin position="129"/>
        <end position="173"/>
    </location>
</feature>
<feature type="region of interest" description="Disordered" evidence="1">
    <location>
        <begin position="1170"/>
        <end position="1227"/>
    </location>
</feature>
<feature type="region of interest" description="Disordered" evidence="1">
    <location>
        <begin position="674"/>
        <end position="730"/>
    </location>
</feature>
<feature type="region of interest" description="Disordered" evidence="1">
    <location>
        <begin position="205"/>
        <end position="250"/>
    </location>
</feature>
<feature type="compositionally biased region" description="Basic and acidic residues" evidence="1">
    <location>
        <begin position="688"/>
        <end position="702"/>
    </location>
</feature>
<feature type="compositionally biased region" description="Basic and acidic residues" evidence="1">
    <location>
        <begin position="43"/>
        <end position="58"/>
    </location>
</feature>
<dbReference type="PANTHER" id="PTHR34589:SF2">
    <property type="entry name" value="ZINC FINGER TRANSLOCATION-ASSOCIATED PROTEIN"/>
    <property type="match status" value="1"/>
</dbReference>
<dbReference type="PANTHER" id="PTHR34589">
    <property type="entry name" value="SIMILAR TO RIKEN CDNA 2700081O15"/>
    <property type="match status" value="1"/>
</dbReference>
<sequence length="1320" mass="144321">MLAAKGKGGSTSHRYRPASEYDDATLAQKREYWRNKKRQQRARLSEQRGKPAKEKVSFQRDSAAGALPNFALSRPFYGNVSCVASLKRRGTDGVGSKEAASDQEERRLETANVKGFQLTSGSVVAPGATATRVVSSPSSSGTQLGTSSSGPPVIDSSVTNGSSIKAEPQPCVSVQGRSIPRTRLKAHVLSPIPPMTDPLATTQMKRAPISSKAAVPRSGSKSALVSRRRPEGPPPLPSVSEEEKAARRREHWRLKKREQRAKLAAQTANVKERAQIGGGTHQRTTAQKTVSGFMLPSQTFLRGMGQKLCSVRVKVPFIAARHDSDKPQSRSVSMLPAGPVKVQNSQKSRREQPTLTCDVNSGRKPADSQRKASCLGPSDPRGIAPWKSPRLKSIDAQKKFMSLGNLRCKSPSVASVLSTRGLPKADPNDSSEQIIAKRREYWRIKKREQRAKLSLESKTRAQEKQSLMRVRRYQQILADLRKARALTHSTGSVLSPDSETIGGFIKEDGTLTVNLPSYRNAAGGGCKEEHSGGPQNVQMTRAQHGAGTTRGRVDPVQESQAPPQGVQPVHRPPGLLLIKPHISSSDPGPPSATSQRVGPLTHSSTPQNTGSTSGSGGGSCVMKVAVSSCAPSQNVSLPEEDRIAKRRGYWRVKKREQRAARAILLKRSSALLKRRAQRPDLATAVTTRAEDSPHGNDIKQESEPTSDLRSPPEQPPSTLPAPPGLQLELDPSLYSDSQATTLLAVASMKKLLEESLSSVAECQTEQLGLQIKPDEDDCELDVKPAVSQLIFENGAATSAAADATLQMKGWDPGSNDAVPKDSVSPQLNSLLVSDMLPSFPTCSEVELLTCEHSSQPLSNLTENRTVEASGSPCRTQRLISNNLQDICSPEPAQLHHLPAMSLYHPHQQQQHQGWSQSSSLPPAQAHTHVGAERSGLTSLQRKREYWKLMKRQQRARLRAKQKEQPPKSSSRPLVENIQVPGPLKDVGRCKPAPQPHLSLASVAAGTAIPRVLVVRRTAANPERSPDTLQVKLPMTSREDRMSVGSFDDGCLHKQPHRSLAPCFSALNPPDNPLSSIHLRSIELPGQTSNFIKNSSCGLQSQSSSNLAPISTLVPPKPIPGESEEDFLRRKREYWRIKKKEQRARKAVRDKEPLAHVVSNSWSPVLPVQGLQTSGAAQDPGKWGDPSVDSDSLKSVKVDPDPSHDTPQVADEPEPLLTDYGGYNEDEGRPSEVVWRNRYLMDYDPLNQLLVCMVCGELQYSHTLEGVRAHIDEAHPHTMTLDPREKQQILEGWDEQVSQRERFFTSQLQQHSTVLAESYRS</sequence>
<feature type="compositionally biased region" description="Basic residues" evidence="1">
    <location>
        <begin position="950"/>
        <end position="959"/>
    </location>
</feature>
<gene>
    <name evidence="3" type="primary">Nfu_g_1_022540</name>
</gene>
<proteinExistence type="predicted"/>
<evidence type="ECO:0000313" key="3">
    <source>
        <dbReference type="EMBL" id="SBR54233.1"/>
    </source>
</evidence>
<feature type="region of interest" description="Disordered" evidence="1">
    <location>
        <begin position="322"/>
        <end position="388"/>
    </location>
</feature>
<feature type="compositionally biased region" description="Basic and acidic residues" evidence="1">
    <location>
        <begin position="1190"/>
        <end position="1203"/>
    </location>
</feature>
<feature type="region of interest" description="Disordered" evidence="1">
    <location>
        <begin position="904"/>
        <end position="938"/>
    </location>
</feature>
<feature type="compositionally biased region" description="Pro residues" evidence="1">
    <location>
        <begin position="712"/>
        <end position="723"/>
    </location>
</feature>
<accession>A0A1A8MBL7</accession>
<protein>
    <recommendedName>
        <fullName evidence="2">SPIN-DOC-like zinc-finger domain-containing protein</fullName>
    </recommendedName>
</protein>
<reference evidence="3" key="2">
    <citation type="submission" date="2016-06" db="EMBL/GenBank/DDBJ databases">
        <title>The genome of a short-lived fish provides insights into sex chromosome evolution and the genetic control of aging.</title>
        <authorList>
            <person name="Reichwald K."/>
            <person name="Felder M."/>
            <person name="Petzold A."/>
            <person name="Koch P."/>
            <person name="Groth M."/>
            <person name="Platzer M."/>
        </authorList>
    </citation>
    <scope>NUCLEOTIDE SEQUENCE</scope>
    <source>
        <tissue evidence="3">Brain</tissue>
    </source>
</reference>
<dbReference type="GO" id="GO:0045892">
    <property type="term" value="P:negative regulation of DNA-templated transcription"/>
    <property type="evidence" value="ECO:0007669"/>
    <property type="project" value="TreeGrafter"/>
</dbReference>
<reference evidence="3" key="1">
    <citation type="submission" date="2016-05" db="EMBL/GenBank/DDBJ databases">
        <authorList>
            <person name="Lavstsen T."/>
            <person name="Jespersen J.S."/>
        </authorList>
    </citation>
    <scope>NUCLEOTIDE SEQUENCE</scope>
    <source>
        <tissue evidence="3">Brain</tissue>
    </source>
</reference>